<dbReference type="Gene3D" id="1.25.40.10">
    <property type="entry name" value="Tetratricopeptide repeat domain"/>
    <property type="match status" value="2"/>
</dbReference>
<evidence type="ECO:0000313" key="3">
    <source>
        <dbReference type="Proteomes" id="UP000607653"/>
    </source>
</evidence>
<proteinExistence type="predicted"/>
<dbReference type="GO" id="GO:0009451">
    <property type="term" value="P:RNA modification"/>
    <property type="evidence" value="ECO:0007669"/>
    <property type="project" value="InterPro"/>
</dbReference>
<dbReference type="PANTHER" id="PTHR47926">
    <property type="entry name" value="PENTATRICOPEPTIDE REPEAT-CONTAINING PROTEIN"/>
    <property type="match status" value="1"/>
</dbReference>
<gene>
    <name evidence="2" type="ORF">HUJ06_031050</name>
</gene>
<evidence type="ECO:0000313" key="2">
    <source>
        <dbReference type="EMBL" id="DAD29582.1"/>
    </source>
</evidence>
<organism evidence="2 3">
    <name type="scientific">Nelumbo nucifera</name>
    <name type="common">Sacred lotus</name>
    <dbReference type="NCBI Taxonomy" id="4432"/>
    <lineage>
        <taxon>Eukaryota</taxon>
        <taxon>Viridiplantae</taxon>
        <taxon>Streptophyta</taxon>
        <taxon>Embryophyta</taxon>
        <taxon>Tracheophyta</taxon>
        <taxon>Spermatophyta</taxon>
        <taxon>Magnoliopsida</taxon>
        <taxon>Proteales</taxon>
        <taxon>Nelumbonaceae</taxon>
        <taxon>Nelumbo</taxon>
    </lineage>
</organism>
<sequence>MVFKEMDVPNEFCWTTIISNYTESERWEEALCLFLDMICSSKSVKPSQFTLVAVLQACTRLPALNQGKQIHGYILKAGFELHSFVGSALISMYGMSPIKSDIYDASRVFSSMTERDIVSWSAIITTWEQHGRRDRCICIDGGSSWLFLCYYFLPRCPLYAHCMRGQLVIFYICLMVRDTIW</sequence>
<dbReference type="InterPro" id="IPR046960">
    <property type="entry name" value="PPR_At4g14850-like_plant"/>
</dbReference>
<protein>
    <recommendedName>
        <fullName evidence="4">Pentatricopeptide repeat-containing protein</fullName>
    </recommendedName>
</protein>
<evidence type="ECO:0000256" key="1">
    <source>
        <dbReference type="ARBA" id="ARBA00022737"/>
    </source>
</evidence>
<reference evidence="2 3" key="1">
    <citation type="journal article" date="2020" name="Mol. Biol. Evol.">
        <title>Distinct Expression and Methylation Patterns for Genes with Different Fates following a Single Whole-Genome Duplication in Flowering Plants.</title>
        <authorList>
            <person name="Shi T."/>
            <person name="Rahmani R.S."/>
            <person name="Gugger P.F."/>
            <person name="Wang M."/>
            <person name="Li H."/>
            <person name="Zhang Y."/>
            <person name="Li Z."/>
            <person name="Wang Q."/>
            <person name="Van de Peer Y."/>
            <person name="Marchal K."/>
            <person name="Chen J."/>
        </authorList>
    </citation>
    <scope>NUCLEOTIDE SEQUENCE [LARGE SCALE GENOMIC DNA]</scope>
    <source>
        <tissue evidence="2">Leaf</tissue>
    </source>
</reference>
<dbReference type="InterPro" id="IPR002885">
    <property type="entry name" value="PPR_rpt"/>
</dbReference>
<dbReference type="EMBL" id="DUZY01000002">
    <property type="protein sequence ID" value="DAD29582.1"/>
    <property type="molecule type" value="Genomic_DNA"/>
</dbReference>
<name>A0A822YBA2_NELNU</name>
<dbReference type="Pfam" id="PF13041">
    <property type="entry name" value="PPR_2"/>
    <property type="match status" value="1"/>
</dbReference>
<comment type="caution">
    <text evidence="2">The sequence shown here is derived from an EMBL/GenBank/DDBJ whole genome shotgun (WGS) entry which is preliminary data.</text>
</comment>
<keyword evidence="1" id="KW-0677">Repeat</keyword>
<dbReference type="NCBIfam" id="TIGR00756">
    <property type="entry name" value="PPR"/>
    <property type="match status" value="1"/>
</dbReference>
<dbReference type="GO" id="GO:0003723">
    <property type="term" value="F:RNA binding"/>
    <property type="evidence" value="ECO:0007669"/>
    <property type="project" value="InterPro"/>
</dbReference>
<accession>A0A822YBA2</accession>
<evidence type="ECO:0008006" key="4">
    <source>
        <dbReference type="Google" id="ProtNLM"/>
    </source>
</evidence>
<dbReference type="InterPro" id="IPR011990">
    <property type="entry name" value="TPR-like_helical_dom_sf"/>
</dbReference>
<dbReference type="AlphaFoldDB" id="A0A822YBA2"/>
<dbReference type="Proteomes" id="UP000607653">
    <property type="component" value="Unassembled WGS sequence"/>
</dbReference>
<keyword evidence="3" id="KW-1185">Reference proteome</keyword>